<feature type="region of interest" description="Disordered" evidence="12">
    <location>
        <begin position="60"/>
        <end position="116"/>
    </location>
</feature>
<dbReference type="InterPro" id="IPR004474">
    <property type="entry name" value="LytR_CpsA_psr"/>
</dbReference>
<evidence type="ECO:0000256" key="10">
    <source>
        <dbReference type="ARBA" id="ARBA00037178"/>
    </source>
</evidence>
<evidence type="ECO:0000256" key="8">
    <source>
        <dbReference type="ARBA" id="ARBA00023136"/>
    </source>
</evidence>
<dbReference type="Proteomes" id="UP000192067">
    <property type="component" value="Chromosome"/>
</dbReference>
<comment type="similarity">
    <text evidence="2">Belongs to the LytR/CpsA/Psr (LCP) family.</text>
</comment>
<evidence type="ECO:0000256" key="5">
    <source>
        <dbReference type="ARBA" id="ARBA00022968"/>
    </source>
</evidence>
<keyword evidence="5" id="KW-0735">Signal-anchor</keyword>
<evidence type="ECO:0000256" key="13">
    <source>
        <dbReference type="SAM" id="Phobius"/>
    </source>
</evidence>
<keyword evidence="9" id="KW-0804">Transcription</keyword>
<dbReference type="GO" id="GO:0005886">
    <property type="term" value="C:plasma membrane"/>
    <property type="evidence" value="ECO:0007669"/>
    <property type="project" value="UniProtKB-SubCell"/>
</dbReference>
<dbReference type="EMBL" id="LKLS01000124">
    <property type="protein sequence ID" value="KSU17709.1"/>
    <property type="molecule type" value="Genomic_DNA"/>
</dbReference>
<gene>
    <name evidence="16" type="ORF">LLUC06_1854</name>
    <name evidence="15" type="ORF">LLUC11_1678</name>
    <name evidence="17" type="ORF">LMG9449_1514</name>
</gene>
<keyword evidence="6 13" id="KW-1133">Transmembrane helix</keyword>
<dbReference type="Proteomes" id="UP000053612">
    <property type="component" value="Unassembled WGS sequence"/>
</dbReference>
<evidence type="ECO:0000256" key="1">
    <source>
        <dbReference type="ARBA" id="ARBA00004401"/>
    </source>
</evidence>
<accession>A0A0A7T140</accession>
<evidence type="ECO:0000256" key="11">
    <source>
        <dbReference type="ARBA" id="ARBA00040752"/>
    </source>
</evidence>
<proteinExistence type="inferred from homology"/>
<dbReference type="AlphaFoldDB" id="A0A0A7T140"/>
<keyword evidence="4 13" id="KW-0812">Transmembrane</keyword>
<dbReference type="Proteomes" id="UP000192095">
    <property type="component" value="Chromosome"/>
</dbReference>
<reference evidence="18" key="1">
    <citation type="submission" date="2015-10" db="EMBL/GenBank/DDBJ databases">
        <title>Draft Genome Sequences of 11 Lactococcus lactis subspecies cremoris strains.</title>
        <authorList>
            <person name="Wels M."/>
            <person name="Backus L."/>
            <person name="Boekhorst J."/>
            <person name="Dijkstra A."/>
            <person name="Beerthuizen M."/>
            <person name="Kelly W."/>
            <person name="Siezen R."/>
            <person name="Bachmann H."/>
            <person name="Van Hijum S."/>
        </authorList>
    </citation>
    <scope>NUCLEOTIDE SEQUENCE [LARGE SCALE GENOMIC DNA]</scope>
    <source>
        <strain evidence="18">LMG9449</strain>
    </source>
</reference>
<keyword evidence="3" id="KW-1003">Cell membrane</keyword>
<comment type="function">
    <text evidence="10">Involved in SarA attenuation. Affects resistance to oxacillin and teicoplanin, as well as the synthesis of virulence factors.</text>
</comment>
<evidence type="ECO:0000256" key="4">
    <source>
        <dbReference type="ARBA" id="ARBA00022692"/>
    </source>
</evidence>
<evidence type="ECO:0000313" key="16">
    <source>
        <dbReference type="EMBL" id="ARE21396.1"/>
    </source>
</evidence>
<evidence type="ECO:0000313" key="17">
    <source>
        <dbReference type="EMBL" id="KSU17709.1"/>
    </source>
</evidence>
<evidence type="ECO:0000256" key="12">
    <source>
        <dbReference type="SAM" id="MobiDB-lite"/>
    </source>
</evidence>
<feature type="compositionally biased region" description="Low complexity" evidence="12">
    <location>
        <begin position="67"/>
        <end position="80"/>
    </location>
</feature>
<sequence>MTMNEKKYKRLEYLRHNINYLTIRERQEYYDLLNELKKAGNQSEPEEFEEFEEYVEPEYEYSDYEPESFQKNTSSSNGRNTSRRNTRESFSNQENNRNKPSKKESKSSKKAKSGKKKKRHWLRTILTIIVLIIAVMIGFFVYGYQRGVKHEGSVAKQEKFTSLKNSDGSVNILLLGADQRPWQSSGVAHTDTIMVLHVNGKNHQTQIVSFMRDTLVNIPDVGSSDTPDSKINSAFTIGEQYNKQGVNLMSETLKNNFGINCQYYAVVDFSSFATIIDSLFPTGLKIDAKFSTVNGENLSAVPVPDDLAATEGKVSSDKDLTAEEAAALGYPDGGGTFMMIKPGTQKMDGRMLLNYARFRHDDEGDYGRVKRQQQVLETVMSKMKNPLSLFTASSALGTTRAVTMTNIPNSFFLTKGITALLDMKNGIKSTTIPANNDWVNAYDMYGGLGLSIDMTKYKAKAQELLGQ</sequence>
<keyword evidence="8 13" id="KW-0472">Membrane</keyword>
<dbReference type="EMBL" id="CP015902">
    <property type="protein sequence ID" value="ARE21396.1"/>
    <property type="molecule type" value="Genomic_DNA"/>
</dbReference>
<dbReference type="PATRIC" id="fig|1360.100.peg.1989"/>
<dbReference type="Gene3D" id="3.40.630.190">
    <property type="entry name" value="LCP protein"/>
    <property type="match status" value="1"/>
</dbReference>
<dbReference type="RefSeq" id="WP_017864875.1">
    <property type="nucleotide sequence ID" value="NZ_CAKMAV010000002.1"/>
</dbReference>
<feature type="domain" description="Cell envelope-related transcriptional attenuator" evidence="14">
    <location>
        <begin position="189"/>
        <end position="384"/>
    </location>
</feature>
<evidence type="ECO:0000259" key="14">
    <source>
        <dbReference type="Pfam" id="PF03816"/>
    </source>
</evidence>
<reference evidence="17" key="3">
    <citation type="journal article" date="2017" name="Genome Announc.">
        <title>Draft Genome Sequences of 24 Lactococcus lactis Strains.</title>
        <authorList>
            <person name="Backus L."/>
            <person name="Wels M."/>
            <person name="Boekhorst J."/>
            <person name="Dijkstra A.R."/>
            <person name="Beerthuyzen M."/>
            <person name="Kelly W.J."/>
            <person name="Siezen R.J."/>
            <person name="van Hijum S.A."/>
            <person name="Bachmann H."/>
        </authorList>
    </citation>
    <scope>NUCLEOTIDE SEQUENCE</scope>
    <source>
        <strain evidence="17">LMG9447</strain>
    </source>
</reference>
<feature type="transmembrane region" description="Helical" evidence="13">
    <location>
        <begin position="121"/>
        <end position="144"/>
    </location>
</feature>
<comment type="subcellular location">
    <subcellularLocation>
        <location evidence="1">Cell membrane</location>
        <topology evidence="1">Single-pass type II membrane protein</topology>
    </subcellularLocation>
</comment>
<evidence type="ECO:0000313" key="18">
    <source>
        <dbReference type="Proteomes" id="UP000053612"/>
    </source>
</evidence>
<evidence type="ECO:0000256" key="9">
    <source>
        <dbReference type="ARBA" id="ARBA00023163"/>
    </source>
</evidence>
<dbReference type="PANTHER" id="PTHR33392:SF8">
    <property type="entry name" value="REGULATORY PROTEIN MSRR"/>
    <property type="match status" value="1"/>
</dbReference>
<reference evidence="16" key="4">
    <citation type="submission" date="2023-07" db="EMBL/GenBank/DDBJ databases">
        <authorList>
            <person name="McDonnell B."/>
        </authorList>
    </citation>
    <scope>NUCLEOTIDE SEQUENCE</scope>
    <source>
        <strain evidence="16">UC06</strain>
    </source>
</reference>
<dbReference type="PANTHER" id="PTHR33392">
    <property type="entry name" value="POLYISOPRENYL-TEICHOIC ACID--PEPTIDOGLYCAN TEICHOIC ACID TRANSFERASE TAGU"/>
    <property type="match status" value="1"/>
</dbReference>
<evidence type="ECO:0000313" key="20">
    <source>
        <dbReference type="Proteomes" id="UP000192095"/>
    </source>
</evidence>
<evidence type="ECO:0000256" key="2">
    <source>
        <dbReference type="ARBA" id="ARBA00006068"/>
    </source>
</evidence>
<dbReference type="Pfam" id="PF03816">
    <property type="entry name" value="LytR_cpsA_psr"/>
    <property type="match status" value="1"/>
</dbReference>
<evidence type="ECO:0000256" key="3">
    <source>
        <dbReference type="ARBA" id="ARBA00022475"/>
    </source>
</evidence>
<evidence type="ECO:0000256" key="6">
    <source>
        <dbReference type="ARBA" id="ARBA00022989"/>
    </source>
</evidence>
<reference evidence="19 20" key="2">
    <citation type="journal article" date="2017" name="BMC Genomics">
        <title>Comparative and functional genomics of the Lactococcus lactis taxon; insights into evolution and niche adaptation.</title>
        <authorList>
            <person name="Kelleher P."/>
            <person name="Bottacini F."/>
            <person name="Mahony J."/>
            <person name="Kilcawley K.N."/>
            <person name="van Sinderen D."/>
        </authorList>
    </citation>
    <scope>NUCLEOTIDE SEQUENCE [LARGE SCALE GENOMIC DNA]</scope>
    <source>
        <strain evidence="16 20">UC06</strain>
        <strain evidence="15 19">UC11</strain>
    </source>
</reference>
<organism evidence="17 18">
    <name type="scientific">Lactococcus lactis subsp. lactis</name>
    <name type="common">Streptococcus lactis</name>
    <dbReference type="NCBI Taxonomy" id="1360"/>
    <lineage>
        <taxon>Bacteria</taxon>
        <taxon>Bacillati</taxon>
        <taxon>Bacillota</taxon>
        <taxon>Bacilli</taxon>
        <taxon>Lactobacillales</taxon>
        <taxon>Streptococcaceae</taxon>
        <taxon>Lactococcus</taxon>
    </lineage>
</organism>
<evidence type="ECO:0000313" key="15">
    <source>
        <dbReference type="EMBL" id="ARE14007.1"/>
    </source>
</evidence>
<dbReference type="InterPro" id="IPR050922">
    <property type="entry name" value="LytR/CpsA/Psr_CW_biosynth"/>
</dbReference>
<evidence type="ECO:0000313" key="19">
    <source>
        <dbReference type="Proteomes" id="UP000192067"/>
    </source>
</evidence>
<keyword evidence="7" id="KW-0805">Transcription regulation</keyword>
<protein>
    <recommendedName>
        <fullName evidence="11">Regulatory protein MsrR</fullName>
    </recommendedName>
</protein>
<dbReference type="EMBL" id="CP015904">
    <property type="protein sequence ID" value="ARE14007.1"/>
    <property type="molecule type" value="Genomic_DNA"/>
</dbReference>
<name>A0A0A7T140_LACLL</name>
<evidence type="ECO:0000256" key="7">
    <source>
        <dbReference type="ARBA" id="ARBA00023015"/>
    </source>
</evidence>